<keyword evidence="1" id="KW-0805">Transcription regulation</keyword>
<dbReference type="PANTHER" id="PTHR47784">
    <property type="entry name" value="STEROL UPTAKE CONTROL PROTEIN 2"/>
    <property type="match status" value="1"/>
</dbReference>
<proteinExistence type="predicted"/>
<dbReference type="GeneID" id="70247608"/>
<dbReference type="Pfam" id="PF00172">
    <property type="entry name" value="Zn_clus"/>
    <property type="match status" value="1"/>
</dbReference>
<feature type="domain" description="Zn(2)-C6 fungal-type" evidence="6">
    <location>
        <begin position="9"/>
        <end position="37"/>
    </location>
</feature>
<dbReference type="Proteomes" id="UP001201262">
    <property type="component" value="Unassembled WGS sequence"/>
</dbReference>
<dbReference type="InterPro" id="IPR001138">
    <property type="entry name" value="Zn2Cys6_DnaBD"/>
</dbReference>
<name>A0AAD4PTG0_9EURO</name>
<dbReference type="PROSITE" id="PS50048">
    <property type="entry name" value="ZN2_CY6_FUNGAL_2"/>
    <property type="match status" value="1"/>
</dbReference>
<evidence type="ECO:0000256" key="3">
    <source>
        <dbReference type="ARBA" id="ARBA00023163"/>
    </source>
</evidence>
<evidence type="ECO:0000259" key="6">
    <source>
        <dbReference type="PROSITE" id="PS50048"/>
    </source>
</evidence>
<dbReference type="Gene3D" id="4.10.240.10">
    <property type="entry name" value="Zn(2)-C6 fungal-type DNA-binding domain"/>
    <property type="match status" value="1"/>
</dbReference>
<keyword evidence="4" id="KW-0539">Nucleus</keyword>
<reference evidence="7" key="1">
    <citation type="submission" date="2021-12" db="EMBL/GenBank/DDBJ databases">
        <title>Convergent genome expansion in fungi linked to evolution of root-endophyte symbiosis.</title>
        <authorList>
            <consortium name="DOE Joint Genome Institute"/>
            <person name="Ke Y.-H."/>
            <person name="Bonito G."/>
            <person name="Liao H.-L."/>
            <person name="Looney B."/>
            <person name="Rojas-Flechas A."/>
            <person name="Nash J."/>
            <person name="Hameed K."/>
            <person name="Schadt C."/>
            <person name="Martin F."/>
            <person name="Crous P.W."/>
            <person name="Miettinen O."/>
            <person name="Magnuson J.K."/>
            <person name="Labbe J."/>
            <person name="Jacobson D."/>
            <person name="Doktycz M.J."/>
            <person name="Veneault-Fourrey C."/>
            <person name="Kuo A."/>
            <person name="Mondo S."/>
            <person name="Calhoun S."/>
            <person name="Riley R."/>
            <person name="Ohm R."/>
            <person name="LaButti K."/>
            <person name="Andreopoulos B."/>
            <person name="Pangilinan J."/>
            <person name="Nolan M."/>
            <person name="Tritt A."/>
            <person name="Clum A."/>
            <person name="Lipzen A."/>
            <person name="Daum C."/>
            <person name="Barry K."/>
            <person name="Grigoriev I.V."/>
            <person name="Vilgalys R."/>
        </authorList>
    </citation>
    <scope>NUCLEOTIDE SEQUENCE</scope>
    <source>
        <strain evidence="7">PMI_201</strain>
    </source>
</reference>
<evidence type="ECO:0000313" key="8">
    <source>
        <dbReference type="Proteomes" id="UP001201262"/>
    </source>
</evidence>
<protein>
    <recommendedName>
        <fullName evidence="6">Zn(2)-C6 fungal-type domain-containing protein</fullName>
    </recommendedName>
</protein>
<dbReference type="RefSeq" id="XP_046066937.1">
    <property type="nucleotide sequence ID" value="XM_046217321.1"/>
</dbReference>
<dbReference type="GO" id="GO:0003677">
    <property type="term" value="F:DNA binding"/>
    <property type="evidence" value="ECO:0007669"/>
    <property type="project" value="UniProtKB-KW"/>
</dbReference>
<organism evidence="7 8">
    <name type="scientific">Talaromyces proteolyticus</name>
    <dbReference type="NCBI Taxonomy" id="1131652"/>
    <lineage>
        <taxon>Eukaryota</taxon>
        <taxon>Fungi</taxon>
        <taxon>Dikarya</taxon>
        <taxon>Ascomycota</taxon>
        <taxon>Pezizomycotina</taxon>
        <taxon>Eurotiomycetes</taxon>
        <taxon>Eurotiomycetidae</taxon>
        <taxon>Eurotiales</taxon>
        <taxon>Trichocomaceae</taxon>
        <taxon>Talaromyces</taxon>
        <taxon>Talaromyces sect. Bacilispori</taxon>
    </lineage>
</organism>
<dbReference type="PROSITE" id="PS00463">
    <property type="entry name" value="ZN2_CY6_FUNGAL_1"/>
    <property type="match status" value="1"/>
</dbReference>
<dbReference type="EMBL" id="JAJTJA010000013">
    <property type="protein sequence ID" value="KAH8690741.1"/>
    <property type="molecule type" value="Genomic_DNA"/>
</dbReference>
<sequence length="445" mass="49690">MPGVPTSTGCNTCRKQKKKCDEKQPSCSRCLRLQVPCIGSGTRRFKFHEFSGEGATTQQLPLISDSNFKVVTVYQSKTVITGKTRPKKSLNHRSEKKSAEFLGDSSGSETASLKIPQYSFSSTPEFSSPLEQRLMHRWLTRTMWCVYGVPNDMEYLQEYLPHMALANKYLKNGLLALAAADFAHSGGQKQYLMPALEYSVKAAADFRLQLIDLNEHSASLLYAFIECMAIFSFVTSGLPRPLARLSKTFDVMLSAKTMFLARFPNSLPSCQSEIVSSIDMSVLDILDDETASALDLLTTISRQIRVLITADGHTEIAGDTEVYQIAIGHIKCSFAEHKRGVIKNYCWILVSVVDRCFFQSLKQLEPMALLIMMYFGVILDRMGRDPTAWYIGSRGKDLVEDISEILELSPVSQIPDGQVAITWSRQQVGILPYILPPSIEDLEGC</sequence>
<keyword evidence="8" id="KW-1185">Reference proteome</keyword>
<evidence type="ECO:0000256" key="5">
    <source>
        <dbReference type="SAM" id="MobiDB-lite"/>
    </source>
</evidence>
<comment type="caution">
    <text evidence="7">The sequence shown here is derived from an EMBL/GenBank/DDBJ whole genome shotgun (WGS) entry which is preliminary data.</text>
</comment>
<dbReference type="SMART" id="SM00066">
    <property type="entry name" value="GAL4"/>
    <property type="match status" value="1"/>
</dbReference>
<accession>A0AAD4PTG0</accession>
<dbReference type="PANTHER" id="PTHR47784:SF5">
    <property type="entry name" value="STEROL UPTAKE CONTROL PROTEIN 2"/>
    <property type="match status" value="1"/>
</dbReference>
<evidence type="ECO:0000256" key="1">
    <source>
        <dbReference type="ARBA" id="ARBA00023015"/>
    </source>
</evidence>
<dbReference type="CDD" id="cd00067">
    <property type="entry name" value="GAL4"/>
    <property type="match status" value="1"/>
</dbReference>
<keyword evidence="2" id="KW-0238">DNA-binding</keyword>
<dbReference type="InterPro" id="IPR036864">
    <property type="entry name" value="Zn2-C6_fun-type_DNA-bd_sf"/>
</dbReference>
<feature type="region of interest" description="Disordered" evidence="5">
    <location>
        <begin position="83"/>
        <end position="109"/>
    </location>
</feature>
<evidence type="ECO:0000313" key="7">
    <source>
        <dbReference type="EMBL" id="KAH8690741.1"/>
    </source>
</evidence>
<dbReference type="GO" id="GO:0008270">
    <property type="term" value="F:zinc ion binding"/>
    <property type="evidence" value="ECO:0007669"/>
    <property type="project" value="InterPro"/>
</dbReference>
<gene>
    <name evidence="7" type="ORF">BGW36DRAFT_389250</name>
</gene>
<dbReference type="InterPro" id="IPR053157">
    <property type="entry name" value="Sterol_Uptake_Regulator"/>
</dbReference>
<dbReference type="SUPFAM" id="SSF57701">
    <property type="entry name" value="Zn2/Cys6 DNA-binding domain"/>
    <property type="match status" value="1"/>
</dbReference>
<evidence type="ECO:0000256" key="2">
    <source>
        <dbReference type="ARBA" id="ARBA00023125"/>
    </source>
</evidence>
<keyword evidence="3" id="KW-0804">Transcription</keyword>
<dbReference type="GO" id="GO:0001228">
    <property type="term" value="F:DNA-binding transcription activator activity, RNA polymerase II-specific"/>
    <property type="evidence" value="ECO:0007669"/>
    <property type="project" value="TreeGrafter"/>
</dbReference>
<evidence type="ECO:0000256" key="4">
    <source>
        <dbReference type="ARBA" id="ARBA00023242"/>
    </source>
</evidence>
<dbReference type="AlphaFoldDB" id="A0AAD4PTG0"/>